<accession>A0A6L9EH38</accession>
<dbReference type="GO" id="GO:0016614">
    <property type="term" value="F:oxidoreductase activity, acting on CH-OH group of donors"/>
    <property type="evidence" value="ECO:0007669"/>
    <property type="project" value="UniProtKB-ARBA"/>
</dbReference>
<comment type="caution">
    <text evidence="3">The sequence shown here is derived from an EMBL/GenBank/DDBJ whole genome shotgun (WGS) entry which is preliminary data.</text>
</comment>
<dbReference type="FunFam" id="3.40.50.720:FF:000084">
    <property type="entry name" value="Short-chain dehydrogenase reductase"/>
    <property type="match status" value="1"/>
</dbReference>
<dbReference type="Gene3D" id="3.40.50.720">
    <property type="entry name" value="NAD(P)-binding Rossmann-like Domain"/>
    <property type="match status" value="1"/>
</dbReference>
<dbReference type="PRINTS" id="PR00080">
    <property type="entry name" value="SDRFAMILY"/>
</dbReference>
<dbReference type="EMBL" id="WXYO01000008">
    <property type="protein sequence ID" value="NAS13966.1"/>
    <property type="molecule type" value="Genomic_DNA"/>
</dbReference>
<dbReference type="PRINTS" id="PR00081">
    <property type="entry name" value="GDHRDH"/>
</dbReference>
<keyword evidence="2" id="KW-0560">Oxidoreductase</keyword>
<dbReference type="Proteomes" id="UP000475249">
    <property type="component" value="Unassembled WGS sequence"/>
</dbReference>
<dbReference type="PANTHER" id="PTHR48107">
    <property type="entry name" value="NADPH-DEPENDENT ALDEHYDE REDUCTASE-LIKE PROTEIN, CHLOROPLASTIC-RELATED"/>
    <property type="match status" value="1"/>
</dbReference>
<dbReference type="RefSeq" id="WP_161437002.1">
    <property type="nucleotide sequence ID" value="NZ_WXYO01000008.1"/>
</dbReference>
<dbReference type="InterPro" id="IPR036291">
    <property type="entry name" value="NAD(P)-bd_dom_sf"/>
</dbReference>
<reference evidence="3 4" key="1">
    <citation type="submission" date="2020-01" db="EMBL/GenBank/DDBJ databases">
        <title>Bacteria diversity of Porities sp.</title>
        <authorList>
            <person name="Wang G."/>
        </authorList>
    </citation>
    <scope>NUCLEOTIDE SEQUENCE [LARGE SCALE GENOMIC DNA]</scope>
    <source>
        <strain evidence="3 4">R33</strain>
    </source>
</reference>
<evidence type="ECO:0000313" key="4">
    <source>
        <dbReference type="Proteomes" id="UP000475249"/>
    </source>
</evidence>
<evidence type="ECO:0000313" key="3">
    <source>
        <dbReference type="EMBL" id="NAS13966.1"/>
    </source>
</evidence>
<dbReference type="AlphaFoldDB" id="A0A6L9EH38"/>
<keyword evidence="4" id="KW-1185">Reference proteome</keyword>
<evidence type="ECO:0000256" key="2">
    <source>
        <dbReference type="ARBA" id="ARBA00023002"/>
    </source>
</evidence>
<dbReference type="InterPro" id="IPR002347">
    <property type="entry name" value="SDR_fam"/>
</dbReference>
<sequence length="290" mass="30899">MEKSAMSRRVAIKNTGKAAAVFGAGLVPGVSLKQNSAVFSENELKGKVAIVTGARNNLGRGYAVAFGAAGANVVVHHHKPDSRDQAEETASLVEKAGGKAAIAVGDLGQLSNIEKLFDTAIDQFGRVDILVNNAGQIVKKPLSEVTEEEYDRLANINSKGTFFCMREASRRLADNGRIINIGTTLFGKLTPNYSAYAGTKAGMEEYARALAREVGGRGITVNVVCPGPIDTPFFHSQEPPGAAAYVAKFSVAQRIGEISDVVPLVSFLASERSQWLTGQTFWVNGGYYSR</sequence>
<comment type="similarity">
    <text evidence="1">Belongs to the short-chain dehydrogenases/reductases (SDR) family.</text>
</comment>
<dbReference type="PANTHER" id="PTHR48107:SF7">
    <property type="entry name" value="RE15974P"/>
    <property type="match status" value="1"/>
</dbReference>
<organism evidence="3 4">
    <name type="scientific">Poritiphilus flavus</name>
    <dbReference type="NCBI Taxonomy" id="2697053"/>
    <lineage>
        <taxon>Bacteria</taxon>
        <taxon>Pseudomonadati</taxon>
        <taxon>Bacteroidota</taxon>
        <taxon>Flavobacteriia</taxon>
        <taxon>Flavobacteriales</taxon>
        <taxon>Flavobacteriaceae</taxon>
        <taxon>Poritiphilus</taxon>
    </lineage>
</organism>
<dbReference type="Pfam" id="PF13561">
    <property type="entry name" value="adh_short_C2"/>
    <property type="match status" value="1"/>
</dbReference>
<dbReference type="SUPFAM" id="SSF51735">
    <property type="entry name" value="NAD(P)-binding Rossmann-fold domains"/>
    <property type="match status" value="1"/>
</dbReference>
<gene>
    <name evidence="3" type="ORF">GTQ38_18280</name>
</gene>
<proteinExistence type="inferred from homology"/>
<protein>
    <submittedName>
        <fullName evidence="3">SDR family oxidoreductase</fullName>
    </submittedName>
</protein>
<name>A0A6L9EH38_9FLAO</name>
<evidence type="ECO:0000256" key="1">
    <source>
        <dbReference type="ARBA" id="ARBA00006484"/>
    </source>
</evidence>